<dbReference type="GO" id="GO:0000974">
    <property type="term" value="C:Prp19 complex"/>
    <property type="evidence" value="ECO:0007669"/>
    <property type="project" value="UniProtKB-ARBA"/>
</dbReference>
<evidence type="ECO:0000313" key="8">
    <source>
        <dbReference type="EMBL" id="TIB12375.1"/>
    </source>
</evidence>
<sequence length="533" mass="59933">MVSLVTSIRDCERFRGEILKEISRKVDKIQDAGLTDYEVRDLNDEINGLLREKSNYERQIVSLGGANYRRAGVMLDESGKEIPGTRGYKYFGRAKDLPGVKELFERTDMDEEAEDDIYKPFTDQGPDYFGDTTEFNHELLEYEHDLEKKSHQNAVERLKVVLNTPDVQNEAYSHHKPRPLQALMEIAKENKLNSVHSDFIEDEYLEPPRLPTKEETDKALLDIRKQSLIHKQSAIHEAAVEDESIGGINDPGKREAAGERRRLIEIDPSSTLKANKKKLKEKVDAHKVDLLGKRKRKSKKWVRDVDPNVLIDDNAAENSNKLPSASVMKMIYSHTANYYKGKGILGEGSDNGSDNDSDETNNDIDIGSSNKDLNQGLIQDNNQSNDENNNHVDPTPVPRQDMSYAFDGTSLVCLGLLFEELIVHYTRDLIDEDIDVAREEPEDLSGLNDNTPQASENIIATNASTSHQINAKSKKKSTNKQSDQFIKQKALDDLSKKKVEPDSEDNLSLASDPDENALKSSPSIPSIRSPSIG</sequence>
<dbReference type="Pfam" id="PF06246">
    <property type="entry name" value="Isy1"/>
    <property type="match status" value="1"/>
</dbReference>
<dbReference type="AlphaFoldDB" id="A0A4T0I610"/>
<accession>A0A4T0I610</accession>
<proteinExistence type="inferred from homology"/>
<comment type="caution">
    <text evidence="9">The sequence shown here is derived from an EMBL/GenBank/DDBJ whole genome shotgun (WGS) entry which is preliminary data.</text>
</comment>
<comment type="subcellular location">
    <subcellularLocation>
        <location evidence="1">Nucleus</location>
    </subcellularLocation>
</comment>
<dbReference type="Gene3D" id="1.10.287.660">
    <property type="entry name" value="Helix hairpin bin"/>
    <property type="match status" value="1"/>
</dbReference>
<gene>
    <name evidence="9" type="ORF">E3P86_02808</name>
    <name evidence="8" type="ORF">E3P90_02054</name>
</gene>
<feature type="region of interest" description="Disordered" evidence="7">
    <location>
        <begin position="349"/>
        <end position="401"/>
    </location>
</feature>
<evidence type="ECO:0000313" key="10">
    <source>
        <dbReference type="Proteomes" id="UP000306954"/>
    </source>
</evidence>
<feature type="compositionally biased region" description="Polar residues" evidence="7">
    <location>
        <begin position="461"/>
        <end position="471"/>
    </location>
</feature>
<keyword evidence="3" id="KW-0507">mRNA processing</keyword>
<dbReference type="InterPro" id="IPR029012">
    <property type="entry name" value="Helix_hairpin_bin_sf"/>
</dbReference>
<reference evidence="10 11" key="1">
    <citation type="submission" date="2019-03" db="EMBL/GenBank/DDBJ databases">
        <title>Sequencing 23 genomes of Wallemia ichthyophaga.</title>
        <authorList>
            <person name="Gostincar C."/>
        </authorList>
    </citation>
    <scope>NUCLEOTIDE SEQUENCE [LARGE SCALE GENOMIC DNA]</scope>
    <source>
        <strain evidence="9 11">EXF-6200</strain>
        <strain evidence="8 10">EXF-8621</strain>
    </source>
</reference>
<evidence type="ECO:0000256" key="3">
    <source>
        <dbReference type="ARBA" id="ARBA00022664"/>
    </source>
</evidence>
<dbReference type="GO" id="GO:0000350">
    <property type="term" value="P:generation of catalytic spliceosome for second transesterification step"/>
    <property type="evidence" value="ECO:0007669"/>
    <property type="project" value="InterPro"/>
</dbReference>
<evidence type="ECO:0000256" key="2">
    <source>
        <dbReference type="ARBA" id="ARBA00007002"/>
    </source>
</evidence>
<dbReference type="InterPro" id="IPR009360">
    <property type="entry name" value="Isy1"/>
</dbReference>
<evidence type="ECO:0008006" key="12">
    <source>
        <dbReference type="Google" id="ProtNLM"/>
    </source>
</evidence>
<feature type="compositionally biased region" description="Basic and acidic residues" evidence="7">
    <location>
        <begin position="489"/>
        <end position="501"/>
    </location>
</feature>
<evidence type="ECO:0000256" key="5">
    <source>
        <dbReference type="ARBA" id="ARBA00023187"/>
    </source>
</evidence>
<dbReference type="Proteomes" id="UP000306954">
    <property type="component" value="Unassembled WGS sequence"/>
</dbReference>
<comment type="similarity">
    <text evidence="2">Belongs to the ISY1 family.</text>
</comment>
<evidence type="ECO:0000313" key="9">
    <source>
        <dbReference type="EMBL" id="TIB34591.1"/>
    </source>
</evidence>
<feature type="compositionally biased region" description="Low complexity" evidence="7">
    <location>
        <begin position="520"/>
        <end position="533"/>
    </location>
</feature>
<dbReference type="FunFam" id="1.10.287.660:FF:000001">
    <property type="entry name" value="pre-mRNA-splicing factor ISY1 homolog"/>
    <property type="match status" value="1"/>
</dbReference>
<evidence type="ECO:0000256" key="7">
    <source>
        <dbReference type="SAM" id="MobiDB-lite"/>
    </source>
</evidence>
<dbReference type="PANTHER" id="PTHR13021">
    <property type="entry name" value="PRE-MRNA-SPLICING FACTOR ISY1"/>
    <property type="match status" value="1"/>
</dbReference>
<keyword evidence="4" id="KW-0747">Spliceosome</keyword>
<keyword evidence="6" id="KW-0539">Nucleus</keyword>
<dbReference type="EMBL" id="SPOI01000162">
    <property type="protein sequence ID" value="TIB34591.1"/>
    <property type="molecule type" value="Genomic_DNA"/>
</dbReference>
<dbReference type="SUPFAM" id="SSF140102">
    <property type="entry name" value="ISY1 domain-like"/>
    <property type="match status" value="1"/>
</dbReference>
<evidence type="ECO:0000313" key="11">
    <source>
        <dbReference type="Proteomes" id="UP000310689"/>
    </source>
</evidence>
<protein>
    <recommendedName>
        <fullName evidence="12">Pre-mRNA-splicing factor ISY1</fullName>
    </recommendedName>
</protein>
<dbReference type="Proteomes" id="UP000310689">
    <property type="component" value="Unassembled WGS sequence"/>
</dbReference>
<organism evidence="9 11">
    <name type="scientific">Wallemia ichthyophaga</name>
    <dbReference type="NCBI Taxonomy" id="245174"/>
    <lineage>
        <taxon>Eukaryota</taxon>
        <taxon>Fungi</taxon>
        <taxon>Dikarya</taxon>
        <taxon>Basidiomycota</taxon>
        <taxon>Wallemiomycotina</taxon>
        <taxon>Wallemiomycetes</taxon>
        <taxon>Wallemiales</taxon>
        <taxon>Wallemiaceae</taxon>
        <taxon>Wallemia</taxon>
    </lineage>
</organism>
<feature type="compositionally biased region" description="Acidic residues" evidence="7">
    <location>
        <begin position="353"/>
        <end position="362"/>
    </location>
</feature>
<dbReference type="GO" id="GO:0071014">
    <property type="term" value="C:post-mRNA release spliceosomal complex"/>
    <property type="evidence" value="ECO:0007669"/>
    <property type="project" value="UniProtKB-ARBA"/>
</dbReference>
<evidence type="ECO:0000256" key="1">
    <source>
        <dbReference type="ARBA" id="ARBA00004123"/>
    </source>
</evidence>
<feature type="region of interest" description="Disordered" evidence="7">
    <location>
        <begin position="461"/>
        <end position="533"/>
    </location>
</feature>
<feature type="compositionally biased region" description="Polar residues" evidence="7">
    <location>
        <begin position="367"/>
        <end position="378"/>
    </location>
</feature>
<evidence type="ECO:0000256" key="6">
    <source>
        <dbReference type="ARBA" id="ARBA00023242"/>
    </source>
</evidence>
<dbReference type="EMBL" id="SPOF01000019">
    <property type="protein sequence ID" value="TIB12375.1"/>
    <property type="molecule type" value="Genomic_DNA"/>
</dbReference>
<keyword evidence="5" id="KW-0508">mRNA splicing</keyword>
<evidence type="ECO:0000256" key="4">
    <source>
        <dbReference type="ARBA" id="ARBA00022728"/>
    </source>
</evidence>
<name>A0A4T0I610_WALIC</name>
<dbReference type="InterPro" id="IPR037200">
    <property type="entry name" value="Isy1_sf"/>
</dbReference>